<reference evidence="2" key="1">
    <citation type="submission" date="2023-07" db="EMBL/GenBank/DDBJ databases">
        <title>30 novel species of actinomycetes from the DSMZ collection.</title>
        <authorList>
            <person name="Nouioui I."/>
        </authorList>
    </citation>
    <scope>NUCLEOTIDE SEQUENCE [LARGE SCALE GENOMIC DNA]</scope>
    <source>
        <strain evidence="2">DSM 41636</strain>
    </source>
</reference>
<dbReference type="Pfam" id="PF16259">
    <property type="entry name" value="DUF4913"/>
    <property type="match status" value="1"/>
</dbReference>
<keyword evidence="2" id="KW-1185">Reference proteome</keyword>
<evidence type="ECO:0000313" key="2">
    <source>
        <dbReference type="Proteomes" id="UP001183881"/>
    </source>
</evidence>
<dbReference type="EMBL" id="JAVRFA010000003">
    <property type="protein sequence ID" value="MDT0393911.1"/>
    <property type="molecule type" value="Genomic_DNA"/>
</dbReference>
<accession>A0ABU2PP29</accession>
<dbReference type="RefSeq" id="WP_311641422.1">
    <property type="nucleotide sequence ID" value="NZ_JAVRFA010000003.1"/>
</dbReference>
<dbReference type="Proteomes" id="UP001183881">
    <property type="component" value="Unassembled WGS sequence"/>
</dbReference>
<proteinExistence type="predicted"/>
<sequence length="171" mass="19279">MDEYLESDSVTEASGPELIFTTLVEFVEEYVSNIMRLPDDGAPLAWCPSWWAHPEAVVRLSTMWRSMEYLAGDPALGMSVWWRDHVDPHMRMLRDPLTGPFAACQRARTHVDQPTLPTDVPPDEMFDHPTYSLEAAQAAEAPTAEEIRNSPRPWLGWIALTMPQPDNGTNG</sequence>
<evidence type="ECO:0000313" key="1">
    <source>
        <dbReference type="EMBL" id="MDT0393911.1"/>
    </source>
</evidence>
<protein>
    <submittedName>
        <fullName evidence="1">DUF4913 domain-containing protein</fullName>
    </submittedName>
</protein>
<dbReference type="InterPro" id="IPR032584">
    <property type="entry name" value="DUF4913"/>
</dbReference>
<comment type="caution">
    <text evidence="1">The sequence shown here is derived from an EMBL/GenBank/DDBJ whole genome shotgun (WGS) entry which is preliminary data.</text>
</comment>
<gene>
    <name evidence="1" type="ORF">RM705_04210</name>
</gene>
<organism evidence="1 2">
    <name type="scientific">Streptomyces edwardsiae</name>
    <dbReference type="NCBI Taxonomy" id="3075527"/>
    <lineage>
        <taxon>Bacteria</taxon>
        <taxon>Bacillati</taxon>
        <taxon>Actinomycetota</taxon>
        <taxon>Actinomycetes</taxon>
        <taxon>Kitasatosporales</taxon>
        <taxon>Streptomycetaceae</taxon>
        <taxon>Streptomyces</taxon>
    </lineage>
</organism>
<name>A0ABU2PP29_9ACTN</name>